<reference evidence="1" key="1">
    <citation type="journal article" date="2015" name="Nature">
        <title>Complex archaea that bridge the gap between prokaryotes and eukaryotes.</title>
        <authorList>
            <person name="Spang A."/>
            <person name="Saw J.H."/>
            <person name="Jorgensen S.L."/>
            <person name="Zaremba-Niedzwiedzka K."/>
            <person name="Martijn J."/>
            <person name="Lind A.E."/>
            <person name="van Eijk R."/>
            <person name="Schleper C."/>
            <person name="Guy L."/>
            <person name="Ettema T.J."/>
        </authorList>
    </citation>
    <scope>NUCLEOTIDE SEQUENCE</scope>
</reference>
<name>A0A0F8WFQ6_9ZZZZ</name>
<gene>
    <name evidence="1" type="ORF">LCGC14_3072180</name>
</gene>
<dbReference type="EMBL" id="LAZR01065378">
    <property type="protein sequence ID" value="KKK55677.1"/>
    <property type="molecule type" value="Genomic_DNA"/>
</dbReference>
<comment type="caution">
    <text evidence="1">The sequence shown here is derived from an EMBL/GenBank/DDBJ whole genome shotgun (WGS) entry which is preliminary data.</text>
</comment>
<feature type="non-terminal residue" evidence="1">
    <location>
        <position position="158"/>
    </location>
</feature>
<evidence type="ECO:0000313" key="1">
    <source>
        <dbReference type="EMBL" id="KKK55677.1"/>
    </source>
</evidence>
<sequence>MDTKKPLIPIKSVEEVTDYSRPPGEQIMIITTYDDGLKVERTAQEHYNMMAERGKHEDGSETKKLWKRLRSKEPKQPPRSFHTNLQTNLNIDRIKELTGFSLSHAARMGLGLLLALLERDQQLYQQRVDTIMQRLGLSPEQLQKRIETQVEYRIEKVE</sequence>
<dbReference type="AlphaFoldDB" id="A0A0F8WFQ6"/>
<proteinExistence type="predicted"/>
<organism evidence="1">
    <name type="scientific">marine sediment metagenome</name>
    <dbReference type="NCBI Taxonomy" id="412755"/>
    <lineage>
        <taxon>unclassified sequences</taxon>
        <taxon>metagenomes</taxon>
        <taxon>ecological metagenomes</taxon>
    </lineage>
</organism>
<accession>A0A0F8WFQ6</accession>
<protein>
    <submittedName>
        <fullName evidence="1">Uncharacterized protein</fullName>
    </submittedName>
</protein>